<keyword evidence="3 8" id="KW-0813">Transport</keyword>
<evidence type="ECO:0000259" key="9">
    <source>
        <dbReference type="PROSITE" id="PS50928"/>
    </source>
</evidence>
<evidence type="ECO:0000256" key="1">
    <source>
        <dbReference type="ARBA" id="ARBA00004651"/>
    </source>
</evidence>
<keyword evidence="7 8" id="KW-0472">Membrane</keyword>
<keyword evidence="5 8" id="KW-0812">Transmembrane</keyword>
<evidence type="ECO:0000256" key="2">
    <source>
        <dbReference type="ARBA" id="ARBA00007069"/>
    </source>
</evidence>
<dbReference type="EMBL" id="CU466930">
    <property type="protein sequence ID" value="CAO80649.1"/>
    <property type="molecule type" value="Genomic_DNA"/>
</dbReference>
<evidence type="ECO:0000256" key="3">
    <source>
        <dbReference type="ARBA" id="ARBA00022448"/>
    </source>
</evidence>
<gene>
    <name evidence="10" type="primary">potC</name>
    <name evidence="10" type="ordered locus">CLOAM0766</name>
</gene>
<feature type="transmembrane region" description="Helical" evidence="8">
    <location>
        <begin position="71"/>
        <end position="90"/>
    </location>
</feature>
<dbReference type="InterPro" id="IPR000515">
    <property type="entry name" value="MetI-like"/>
</dbReference>
<evidence type="ECO:0000256" key="5">
    <source>
        <dbReference type="ARBA" id="ARBA00022692"/>
    </source>
</evidence>
<feature type="transmembrane region" description="Helical" evidence="8">
    <location>
        <begin position="12"/>
        <end position="37"/>
    </location>
</feature>
<evidence type="ECO:0000256" key="6">
    <source>
        <dbReference type="ARBA" id="ARBA00022989"/>
    </source>
</evidence>
<reference evidence="10 11" key="1">
    <citation type="journal article" date="2008" name="J. Bacteriol.">
        <title>'Candidatus Cloacamonas acidaminovorans': genome sequence reconstruction provides a first glimpse of a new bacterial division.</title>
        <authorList>
            <person name="Pelletier E."/>
            <person name="Kreimeyer A."/>
            <person name="Bocs S."/>
            <person name="Rouy Z."/>
            <person name="Gyapay G."/>
            <person name="Chouari R."/>
            <person name="Riviere D."/>
            <person name="Ganesan A."/>
            <person name="Daegelen P."/>
            <person name="Sghir A."/>
            <person name="Cohen G.N."/>
            <person name="Medigue C."/>
            <person name="Weissenbach J."/>
            <person name="Le Paslier D."/>
        </authorList>
    </citation>
    <scope>NUCLEOTIDE SEQUENCE [LARGE SCALE GENOMIC DNA]</scope>
    <source>
        <strain evidence="11">Evry</strain>
    </source>
</reference>
<dbReference type="PANTHER" id="PTHR43848">
    <property type="entry name" value="PUTRESCINE TRANSPORT SYSTEM PERMEASE PROTEIN POTI"/>
    <property type="match status" value="1"/>
</dbReference>
<dbReference type="Pfam" id="PF00528">
    <property type="entry name" value="BPD_transp_1"/>
    <property type="match status" value="1"/>
</dbReference>
<evidence type="ECO:0000256" key="8">
    <source>
        <dbReference type="RuleBase" id="RU363032"/>
    </source>
</evidence>
<dbReference type="InterPro" id="IPR035906">
    <property type="entry name" value="MetI-like_sf"/>
</dbReference>
<sequence>MKHLSLGKFFKGMNLTVFTLVMVFLYIPILILIIFSFNDAKIITGWKGFTFKYYVLLWQNKTILEAFRNTMLIAGLSTLISTVLGVLGALGLEYHKFSGRKLFSALIYIPLVIPDILMGVSLALLFNFTRVNTGMLTVLIAHITFCISYTVIVIQSRLEGFDYSLVEAAMDLGAKPATIFWKIKLPLIMPGIIAAGLLAFTLSIDDFIITFFTSGRGFDTLPIYVEGAIRRGTITTINSLSTIMIGLTLMLVIATKRIRKIVISAL</sequence>
<accession>B0VH34</accession>
<dbReference type="STRING" id="459349.CLOAM0766"/>
<dbReference type="CDD" id="cd06261">
    <property type="entry name" value="TM_PBP2"/>
    <property type="match status" value="1"/>
</dbReference>
<dbReference type="GO" id="GO:0005886">
    <property type="term" value="C:plasma membrane"/>
    <property type="evidence" value="ECO:0007669"/>
    <property type="project" value="UniProtKB-SubCell"/>
</dbReference>
<evidence type="ECO:0000313" key="10">
    <source>
        <dbReference type="EMBL" id="CAO80649.1"/>
    </source>
</evidence>
<dbReference type="GO" id="GO:0055085">
    <property type="term" value="P:transmembrane transport"/>
    <property type="evidence" value="ECO:0007669"/>
    <property type="project" value="InterPro"/>
</dbReference>
<dbReference type="InterPro" id="IPR051789">
    <property type="entry name" value="Bact_Polyamine_Transport"/>
</dbReference>
<keyword evidence="4" id="KW-1003">Cell membrane</keyword>
<dbReference type="PROSITE" id="PS50928">
    <property type="entry name" value="ABC_TM1"/>
    <property type="match status" value="1"/>
</dbReference>
<comment type="subcellular location">
    <subcellularLocation>
        <location evidence="1 8">Cell membrane</location>
        <topology evidence="1 8">Multi-pass membrane protein</topology>
    </subcellularLocation>
</comment>
<dbReference type="PANTHER" id="PTHR43848:SF2">
    <property type="entry name" value="PUTRESCINE TRANSPORT SYSTEM PERMEASE PROTEIN POTI"/>
    <property type="match status" value="1"/>
</dbReference>
<dbReference type="OrthoDB" id="9782004at2"/>
<keyword evidence="6 8" id="KW-1133">Transmembrane helix</keyword>
<comment type="similarity">
    <text evidence="2">Belongs to the binding-protein-dependent transport system permease family. CysTW subfamily.</text>
</comment>
<keyword evidence="11" id="KW-1185">Reference proteome</keyword>
<feature type="transmembrane region" description="Helical" evidence="8">
    <location>
        <begin position="102"/>
        <end position="128"/>
    </location>
</feature>
<evidence type="ECO:0000313" key="11">
    <source>
        <dbReference type="Proteomes" id="UP000002019"/>
    </source>
</evidence>
<proteinExistence type="inferred from homology"/>
<dbReference type="SUPFAM" id="SSF161098">
    <property type="entry name" value="MetI-like"/>
    <property type="match status" value="1"/>
</dbReference>
<evidence type="ECO:0000256" key="4">
    <source>
        <dbReference type="ARBA" id="ARBA00022475"/>
    </source>
</evidence>
<dbReference type="Proteomes" id="UP000002019">
    <property type="component" value="Chromosome"/>
</dbReference>
<feature type="transmembrane region" description="Helical" evidence="8">
    <location>
        <begin position="232"/>
        <end position="254"/>
    </location>
</feature>
<evidence type="ECO:0000256" key="7">
    <source>
        <dbReference type="ARBA" id="ARBA00023136"/>
    </source>
</evidence>
<feature type="transmembrane region" description="Helical" evidence="8">
    <location>
        <begin position="134"/>
        <end position="154"/>
    </location>
</feature>
<dbReference type="RefSeq" id="WP_015424508.1">
    <property type="nucleotide sequence ID" value="NC_020449.1"/>
</dbReference>
<feature type="transmembrane region" description="Helical" evidence="8">
    <location>
        <begin position="187"/>
        <end position="212"/>
    </location>
</feature>
<dbReference type="Gene3D" id="1.10.3720.10">
    <property type="entry name" value="MetI-like"/>
    <property type="match status" value="1"/>
</dbReference>
<dbReference type="eggNOG" id="COG1177">
    <property type="taxonomic scope" value="Bacteria"/>
</dbReference>
<protein>
    <submittedName>
        <fullName evidence="10">Spermidine/putrescine transport system permease protein potC (ABC transporter)</fullName>
    </submittedName>
</protein>
<feature type="domain" description="ABC transmembrane type-1" evidence="9">
    <location>
        <begin position="67"/>
        <end position="255"/>
    </location>
</feature>
<organism evidence="10 11">
    <name type="scientific">Cloacimonas acidaminovorans (strain Evry)</name>
    <dbReference type="NCBI Taxonomy" id="459349"/>
    <lineage>
        <taxon>Bacteria</taxon>
        <taxon>Pseudomonadati</taxon>
        <taxon>Candidatus Cloacimonadota</taxon>
        <taxon>Candidatus Cloacimonadia</taxon>
        <taxon>Candidatus Cloacimonadales</taxon>
        <taxon>Candidatus Cloacimonadaceae</taxon>
        <taxon>Candidatus Cloacimonas</taxon>
    </lineage>
</organism>
<dbReference type="AlphaFoldDB" id="B0VH34"/>
<dbReference type="KEGG" id="caci:CLOAM0766"/>
<name>B0VH34_CLOAI</name>
<dbReference type="HOGENOM" id="CLU_016047_3_0_0"/>